<evidence type="ECO:0000259" key="2">
    <source>
        <dbReference type="Pfam" id="PF21049"/>
    </source>
</evidence>
<dbReference type="InterPro" id="IPR048733">
    <property type="entry name" value="CFA69_ARM_dom"/>
</dbReference>
<comment type="caution">
    <text evidence="3">The sequence shown here is derived from an EMBL/GenBank/DDBJ whole genome shotgun (WGS) entry which is preliminary data.</text>
</comment>
<dbReference type="GO" id="GO:1902093">
    <property type="term" value="P:positive regulation of flagellated sperm motility"/>
    <property type="evidence" value="ECO:0007669"/>
    <property type="project" value="TreeGrafter"/>
</dbReference>
<sequence length="715" mass="83855">QRMEQNKTEVQYLNKLKVEDVWKEFNCPIYVTHLCPRTDKLPKEIFEFDEQLKLDTNCILQKLDKLISDSITSNSVIRICKLLYDYLSEVGDNGYKVKDLSLIIKVLKFLAENVDRVKEYELHLDRMLELCNIPLLLEKSSESLIHEDTIEQYFTLLGHLLVILPTKKQALKVHKVLHSLLLKTQKKNVSAIQFEHYRKAVEKSKLPLTVVGLLEASTTETYPKTLELVFLLSSISYKCCMYSMNHIFYYVKIFITLNKGHRMLEANVLNVILRRMDLPYAIQLHCTRPPDLILNGSEYSDETTLLIMNTLWSLMKSIIFPNNMPTNLKENLTSTHCVLGLCYAFKRQIYYSQYRKFNTKIRNEIAMIILIISITLPSWNLVGGGIADAVIKYLVGIESGSVRIFADIIKFDRTMDNLHFEKILLLIVTHLAEVDACIFLMIKWKLMQTILQIVNPNIEETKVTWNASQFWDLWIYAVNALSVLAPKMPQQFVEYYGGIRLYTMLEWCLNTKFDIKIIMTCVKTICLIILSDNKYLLEYLRECGIILLLIKVIKYTLKFDKLKAKEQRVLTLALISIERLMKRQKFFQQMYGEHSIISIMELLFRCIYQKDDEFQLDQRLLLAIGSYIWECIIWCPEILEKFIRYGGVYIILDIIEIVPYCTRCLFLALFTDMCDNIFCGPFLCTWRGIDKRMGLMSLLAKMWREEEIRIKAKRN</sequence>
<evidence type="ECO:0000313" key="3">
    <source>
        <dbReference type="EMBL" id="CAD1470589.1"/>
    </source>
</evidence>
<proteinExistence type="predicted"/>
<feature type="non-terminal residue" evidence="3">
    <location>
        <position position="715"/>
    </location>
</feature>
<accession>A0A6V7H232</accession>
<dbReference type="PANTHER" id="PTHR14716:SF0">
    <property type="entry name" value="CILIA- AND FLAGELLA-ASSOCIATED PROTEIN 69"/>
    <property type="match status" value="1"/>
</dbReference>
<feature type="domain" description="Cilia- and flagella-associated protein 69 ARM repeats" evidence="2">
    <location>
        <begin position="294"/>
        <end position="715"/>
    </location>
</feature>
<dbReference type="Pfam" id="PF21049">
    <property type="entry name" value="CFA69_ARM_rpt"/>
    <property type="match status" value="2"/>
</dbReference>
<feature type="non-terminal residue" evidence="3">
    <location>
        <position position="1"/>
    </location>
</feature>
<organism evidence="3 4">
    <name type="scientific">Heterotrigona itama</name>
    <dbReference type="NCBI Taxonomy" id="395501"/>
    <lineage>
        <taxon>Eukaryota</taxon>
        <taxon>Metazoa</taxon>
        <taxon>Ecdysozoa</taxon>
        <taxon>Arthropoda</taxon>
        <taxon>Hexapoda</taxon>
        <taxon>Insecta</taxon>
        <taxon>Pterygota</taxon>
        <taxon>Neoptera</taxon>
        <taxon>Endopterygota</taxon>
        <taxon>Hymenoptera</taxon>
        <taxon>Apocrita</taxon>
        <taxon>Aculeata</taxon>
        <taxon>Apoidea</taxon>
        <taxon>Anthophila</taxon>
        <taxon>Apidae</taxon>
        <taxon>Heterotrigona</taxon>
    </lineage>
</organism>
<keyword evidence="1" id="KW-1133">Transmembrane helix</keyword>
<protein>
    <recommendedName>
        <fullName evidence="2">Cilia- and flagella-associated protein 69 ARM repeats domain-containing protein</fullName>
    </recommendedName>
</protein>
<keyword evidence="1" id="KW-0472">Membrane</keyword>
<dbReference type="PANTHER" id="PTHR14716">
    <property type="entry name" value="CILIA- AND FLAGELLA-ASSOCIATED PROTEIN 69"/>
    <property type="match status" value="1"/>
</dbReference>
<name>A0A6V7H232_9HYME</name>
<dbReference type="Proteomes" id="UP000752696">
    <property type="component" value="Unassembled WGS sequence"/>
</dbReference>
<evidence type="ECO:0000313" key="4">
    <source>
        <dbReference type="Proteomes" id="UP000752696"/>
    </source>
</evidence>
<dbReference type="AlphaFoldDB" id="A0A6V7H232"/>
<keyword evidence="1" id="KW-0812">Transmembrane</keyword>
<dbReference type="InterPro" id="IPR016024">
    <property type="entry name" value="ARM-type_fold"/>
</dbReference>
<dbReference type="EMBL" id="CAJDYZ010003849">
    <property type="protein sequence ID" value="CAD1470589.1"/>
    <property type="molecule type" value="Genomic_DNA"/>
</dbReference>
<keyword evidence="4" id="KW-1185">Reference proteome</keyword>
<dbReference type="OrthoDB" id="191673at2759"/>
<dbReference type="GO" id="GO:0097730">
    <property type="term" value="C:non-motile cilium"/>
    <property type="evidence" value="ECO:0007669"/>
    <property type="project" value="TreeGrafter"/>
</dbReference>
<feature type="transmembrane region" description="Helical" evidence="1">
    <location>
        <begin position="365"/>
        <end position="387"/>
    </location>
</feature>
<evidence type="ECO:0000256" key="1">
    <source>
        <dbReference type="SAM" id="Phobius"/>
    </source>
</evidence>
<dbReference type="InterPro" id="IPR048732">
    <property type="entry name" value="CFA69"/>
</dbReference>
<gene>
    <name evidence="3" type="ORF">MHI_LOCUS197970</name>
</gene>
<feature type="domain" description="Cilia- and flagella-associated protein 69 ARM repeats" evidence="2">
    <location>
        <begin position="60"/>
        <end position="244"/>
    </location>
</feature>
<reference evidence="3" key="1">
    <citation type="submission" date="2020-07" db="EMBL/GenBank/DDBJ databases">
        <authorList>
            <person name="Nazaruddin N."/>
        </authorList>
    </citation>
    <scope>NUCLEOTIDE SEQUENCE</scope>
</reference>
<dbReference type="SUPFAM" id="SSF48371">
    <property type="entry name" value="ARM repeat"/>
    <property type="match status" value="1"/>
</dbReference>
<dbReference type="GO" id="GO:0097225">
    <property type="term" value="C:sperm midpiece"/>
    <property type="evidence" value="ECO:0007669"/>
    <property type="project" value="TreeGrafter"/>
</dbReference>